<evidence type="ECO:0000256" key="1">
    <source>
        <dbReference type="SAM" id="MobiDB-lite"/>
    </source>
</evidence>
<evidence type="ECO:0000313" key="4">
    <source>
        <dbReference type="Proteomes" id="UP001152049"/>
    </source>
</evidence>
<evidence type="ECO:0000313" key="3">
    <source>
        <dbReference type="EMBL" id="KAJ4249877.1"/>
    </source>
</evidence>
<dbReference type="AlphaFoldDB" id="A0A9W8RPR0"/>
<gene>
    <name evidence="3" type="ORF">NW762_012223</name>
</gene>
<evidence type="ECO:0000256" key="2">
    <source>
        <dbReference type="SAM" id="Phobius"/>
    </source>
</evidence>
<proteinExistence type="predicted"/>
<feature type="transmembrane region" description="Helical" evidence="2">
    <location>
        <begin position="18"/>
        <end position="40"/>
    </location>
</feature>
<accession>A0A9W8RPR0</accession>
<keyword evidence="2" id="KW-0472">Membrane</keyword>
<organism evidence="3 4">
    <name type="scientific">Fusarium torreyae</name>
    <dbReference type="NCBI Taxonomy" id="1237075"/>
    <lineage>
        <taxon>Eukaryota</taxon>
        <taxon>Fungi</taxon>
        <taxon>Dikarya</taxon>
        <taxon>Ascomycota</taxon>
        <taxon>Pezizomycotina</taxon>
        <taxon>Sordariomycetes</taxon>
        <taxon>Hypocreomycetidae</taxon>
        <taxon>Hypocreales</taxon>
        <taxon>Nectriaceae</taxon>
        <taxon>Fusarium</taxon>
    </lineage>
</organism>
<feature type="region of interest" description="Disordered" evidence="1">
    <location>
        <begin position="457"/>
        <end position="481"/>
    </location>
</feature>
<feature type="transmembrane region" description="Helical" evidence="2">
    <location>
        <begin position="407"/>
        <end position="428"/>
    </location>
</feature>
<dbReference type="OrthoDB" id="3220769at2759"/>
<keyword evidence="2" id="KW-1133">Transmembrane helix</keyword>
<protein>
    <submittedName>
        <fullName evidence="3">Uncharacterized protein</fullName>
    </submittedName>
</protein>
<reference evidence="3" key="1">
    <citation type="submission" date="2022-09" db="EMBL/GenBank/DDBJ databases">
        <title>Fusarium specimens isolated from Avocado Roots.</title>
        <authorList>
            <person name="Stajich J."/>
            <person name="Roper C."/>
            <person name="Heimlech-Rivalta G."/>
        </authorList>
    </citation>
    <scope>NUCLEOTIDE SEQUENCE</scope>
    <source>
        <strain evidence="3">CF00136</strain>
    </source>
</reference>
<keyword evidence="4" id="KW-1185">Reference proteome</keyword>
<sequence length="481" mass="54952">MYQSFHAYHLTRPYPYRWFSPIALMGGILATVAFSLLNVASQGYTQYSNSTSNPNETLAHRDWLTGWPSFLVGTELTCQSSSFALQSQIYTNNTALPFRVKRVWRPDEDGEQIDMGVLEYYNQPLQQCNITRIFTELDIRTSRSSSRIAMMPVGGAVTGETICYFETNDGRTYLELMVIYDPVASTQNSMRSFVYSNQTRQANLYWASSMMRYYWADLMWKFAEANKKWENRWINANVEFRPKPFQTDKETFTENEIMDEDGDFFTVGCFLNRNVDPDVVAHFDFCSQNNITDLDSKDTQKELRMPDFWKSANTLSKAMYFAILADLGRDDVHMPNLLSRPKLLEEFTRDLTKTAKDLDSAFSWGINRGVSNTTFKSSDFPDVDLSVTPSVLSSKYLCKVRKLKSPLSLIISVLVADIVLLSSTWKAYVWTVDTFWVGKAATLPPCPCYDPNTEGTDVVEEESVPLNPLGQKLSPLESPRP</sequence>
<dbReference type="EMBL" id="JAOQAZ010000032">
    <property type="protein sequence ID" value="KAJ4249877.1"/>
    <property type="molecule type" value="Genomic_DNA"/>
</dbReference>
<comment type="caution">
    <text evidence="3">The sequence shown here is derived from an EMBL/GenBank/DDBJ whole genome shotgun (WGS) entry which is preliminary data.</text>
</comment>
<keyword evidence="2" id="KW-0812">Transmembrane</keyword>
<dbReference type="Proteomes" id="UP001152049">
    <property type="component" value="Unassembled WGS sequence"/>
</dbReference>
<name>A0A9W8RPR0_9HYPO</name>